<organism evidence="4 5">
    <name type="scientific">Nicrophorus vespilloides</name>
    <name type="common">Boreal carrion beetle</name>
    <dbReference type="NCBI Taxonomy" id="110193"/>
    <lineage>
        <taxon>Eukaryota</taxon>
        <taxon>Metazoa</taxon>
        <taxon>Ecdysozoa</taxon>
        <taxon>Arthropoda</taxon>
        <taxon>Hexapoda</taxon>
        <taxon>Insecta</taxon>
        <taxon>Pterygota</taxon>
        <taxon>Neoptera</taxon>
        <taxon>Endopterygota</taxon>
        <taxon>Coleoptera</taxon>
        <taxon>Polyphaga</taxon>
        <taxon>Staphyliniformia</taxon>
        <taxon>Silphidae</taxon>
        <taxon>Nicrophorinae</taxon>
        <taxon>Nicrophorus</taxon>
    </lineage>
</organism>
<evidence type="ECO:0000256" key="1">
    <source>
        <dbReference type="ARBA" id="ARBA00023002"/>
    </source>
</evidence>
<name>A0ABM1MYL1_NICVS</name>
<keyword evidence="4" id="KW-1185">Reference proteome</keyword>
<keyword evidence="1" id="KW-0560">Oxidoreductase</keyword>
<dbReference type="InterPro" id="IPR002347">
    <property type="entry name" value="SDR_fam"/>
</dbReference>
<protein>
    <submittedName>
        <fullName evidence="5">Retinol dehydrogenase 7</fullName>
    </submittedName>
</protein>
<dbReference type="PANTHER" id="PTHR43313:SF36">
    <property type="entry name" value="D-BETA-HYDROXYBUTYRATE DEHYDROGENASE, MITOCHONDRIAL"/>
    <property type="match status" value="1"/>
</dbReference>
<dbReference type="InterPro" id="IPR036291">
    <property type="entry name" value="NAD(P)-bd_dom_sf"/>
</dbReference>
<feature type="transmembrane region" description="Helical" evidence="3">
    <location>
        <begin position="19"/>
        <end position="36"/>
    </location>
</feature>
<dbReference type="SUPFAM" id="SSF51735">
    <property type="entry name" value="NAD(P)-binding Rossmann-fold domains"/>
    <property type="match status" value="1"/>
</dbReference>
<reference evidence="5" key="1">
    <citation type="submission" date="2025-08" db="UniProtKB">
        <authorList>
            <consortium name="RefSeq"/>
        </authorList>
    </citation>
    <scope>IDENTIFICATION</scope>
    <source>
        <tissue evidence="5">Whole Larva</tissue>
    </source>
</reference>
<dbReference type="PRINTS" id="PR00081">
    <property type="entry name" value="GDHRDH"/>
</dbReference>
<dbReference type="Proteomes" id="UP000695000">
    <property type="component" value="Unplaced"/>
</dbReference>
<dbReference type="PROSITE" id="PS00061">
    <property type="entry name" value="ADH_SHORT"/>
    <property type="match status" value="1"/>
</dbReference>
<keyword evidence="3" id="KW-0812">Transmembrane</keyword>
<keyword evidence="3" id="KW-1133">Transmembrane helix</keyword>
<evidence type="ECO:0000313" key="4">
    <source>
        <dbReference type="Proteomes" id="UP000695000"/>
    </source>
</evidence>
<dbReference type="Pfam" id="PF00106">
    <property type="entry name" value="adh_short"/>
    <property type="match status" value="1"/>
</dbReference>
<comment type="similarity">
    <text evidence="2">Belongs to the short-chain dehydrogenases/reductases (SDR) family.</text>
</comment>
<dbReference type="InterPro" id="IPR020904">
    <property type="entry name" value="Sc_DH/Rdtase_CS"/>
</dbReference>
<sequence length="379" mass="42964">MGVTLTKAARTAFEITNELFIAVGSGIWGIAILANHGLKHNRFFGTSIIVSLTIASLLFAFRTNELCMPDRKKFIVITGCDSGLGFSLALHASEMGFSVLAGCLNLESEGACILASHQKQGLICFKLDVTQNQSIENAMQFIHDVLTEDKNNELWCVINNAGVMIFGEFEWLTNNLIQQQINVNLLGTMQVTKAISPLLRKHKSRLINVVSHCALATLPGLAVYGATKAGIYAFSDGIRVELAKYGVRVVSFVPGSFPFQSNIMLKQHDHSEEMRSAFTSEQEKFYGIYFKKYNSYLCAISAMIKQPGKIYMKDLYENFENALIAQHPKALYIVEPMRYKYYHFFFKYSPYFIRDYLVNKFIMMPAFERPEDYTEYDLY</sequence>
<dbReference type="GeneID" id="108564962"/>
<proteinExistence type="inferred from homology"/>
<dbReference type="PRINTS" id="PR00080">
    <property type="entry name" value="SDRFAMILY"/>
</dbReference>
<evidence type="ECO:0000256" key="3">
    <source>
        <dbReference type="SAM" id="Phobius"/>
    </source>
</evidence>
<gene>
    <name evidence="5" type="primary">LOC108564962</name>
</gene>
<accession>A0ABM1MYL1</accession>
<dbReference type="RefSeq" id="XP_017779661.1">
    <property type="nucleotide sequence ID" value="XM_017924172.1"/>
</dbReference>
<feature type="transmembrane region" description="Helical" evidence="3">
    <location>
        <begin position="43"/>
        <end position="61"/>
    </location>
</feature>
<keyword evidence="3" id="KW-0472">Membrane</keyword>
<evidence type="ECO:0000256" key="2">
    <source>
        <dbReference type="RuleBase" id="RU000363"/>
    </source>
</evidence>
<evidence type="ECO:0000313" key="5">
    <source>
        <dbReference type="RefSeq" id="XP_017779661.1"/>
    </source>
</evidence>
<dbReference type="PANTHER" id="PTHR43313">
    <property type="entry name" value="SHORT-CHAIN DEHYDROGENASE/REDUCTASE FAMILY 9C"/>
    <property type="match status" value="1"/>
</dbReference>
<dbReference type="Gene3D" id="3.40.50.720">
    <property type="entry name" value="NAD(P)-binding Rossmann-like Domain"/>
    <property type="match status" value="1"/>
</dbReference>